<dbReference type="PROSITE" id="PS00125">
    <property type="entry name" value="SER_THR_PHOSPHATASE"/>
    <property type="match status" value="1"/>
</dbReference>
<gene>
    <name evidence="3" type="ORF">NP493_568g01019</name>
</gene>
<sequence length="283" mass="31798">MSVTSPVCILKVMSQAFHWGQVDRNALSKCLLALCRDAKEVMAKEPRMLKLQSPTYILGESPTSLVVAYLLAQKLLAPTKFYILRGNHELRSIQKMFHFHLECITKFGEGLGTQVWDAVNECFDVLPLAATVDDRILCLHGGIPSPLHCPGTIEQSLKGVPVPLSDPDSQSPLAWEMMWNDPLHVEELTPEQKKEGETTGYYFNTRRGTAYFFTCKALQDFLKKNSFSFVIRAHEVQQVGFQVQQKGKLLTVFSSSHYCGGSNEAACVLAHNFKLRMIRLDTT</sequence>
<dbReference type="GO" id="GO:0004722">
    <property type="term" value="F:protein serine/threonine phosphatase activity"/>
    <property type="evidence" value="ECO:0007669"/>
    <property type="project" value="UniProtKB-EC"/>
</dbReference>
<dbReference type="EC" id="3.1.3.16" evidence="1"/>
<proteinExistence type="inferred from homology"/>
<accession>A0AAD9KV53</accession>
<dbReference type="InterPro" id="IPR004843">
    <property type="entry name" value="Calcineurin-like_PHP"/>
</dbReference>
<dbReference type="PANTHER" id="PTHR11668">
    <property type="entry name" value="SERINE/THREONINE PROTEIN PHOSPHATASE"/>
    <property type="match status" value="1"/>
</dbReference>
<dbReference type="GO" id="GO:0005737">
    <property type="term" value="C:cytoplasm"/>
    <property type="evidence" value="ECO:0007669"/>
    <property type="project" value="TreeGrafter"/>
</dbReference>
<keyword evidence="4" id="KW-1185">Reference proteome</keyword>
<dbReference type="EMBL" id="JAODUO010000567">
    <property type="protein sequence ID" value="KAK2177996.1"/>
    <property type="molecule type" value="Genomic_DNA"/>
</dbReference>
<dbReference type="InterPro" id="IPR029052">
    <property type="entry name" value="Metallo-depent_PP-like"/>
</dbReference>
<dbReference type="SMART" id="SM00156">
    <property type="entry name" value="PP2Ac"/>
    <property type="match status" value="1"/>
</dbReference>
<dbReference type="InterPro" id="IPR006186">
    <property type="entry name" value="Ser/Thr-sp_prot-phosphatase"/>
</dbReference>
<name>A0AAD9KV53_RIDPI</name>
<dbReference type="SUPFAM" id="SSF56300">
    <property type="entry name" value="Metallo-dependent phosphatases"/>
    <property type="match status" value="1"/>
</dbReference>
<dbReference type="Gene3D" id="3.60.21.10">
    <property type="match status" value="1"/>
</dbReference>
<comment type="similarity">
    <text evidence="1">Belongs to the PPP phosphatase family.</text>
</comment>
<feature type="domain" description="Serine/threonine specific protein phosphatases" evidence="2">
    <location>
        <begin position="84"/>
        <end position="89"/>
    </location>
</feature>
<reference evidence="3" key="1">
    <citation type="journal article" date="2023" name="Mol. Biol. Evol.">
        <title>Third-Generation Sequencing Reveals the Adaptive Role of the Epigenome in Three Deep-Sea Polychaetes.</title>
        <authorList>
            <person name="Perez M."/>
            <person name="Aroh O."/>
            <person name="Sun Y."/>
            <person name="Lan Y."/>
            <person name="Juniper S.K."/>
            <person name="Young C.R."/>
            <person name="Angers B."/>
            <person name="Qian P.Y."/>
        </authorList>
    </citation>
    <scope>NUCLEOTIDE SEQUENCE</scope>
    <source>
        <strain evidence="3">R07B-5</strain>
    </source>
</reference>
<comment type="caution">
    <text evidence="3">The sequence shown here is derived from an EMBL/GenBank/DDBJ whole genome shotgun (WGS) entry which is preliminary data.</text>
</comment>
<dbReference type="Pfam" id="PF00149">
    <property type="entry name" value="Metallophos"/>
    <property type="match status" value="1"/>
</dbReference>
<dbReference type="PRINTS" id="PR00114">
    <property type="entry name" value="STPHPHTASE"/>
</dbReference>
<dbReference type="PANTHER" id="PTHR11668:SF496">
    <property type="entry name" value="SERINE_THREONINE-PROTEIN PHOSPHATASE"/>
    <property type="match status" value="1"/>
</dbReference>
<protein>
    <recommendedName>
        <fullName evidence="1">Serine/threonine-protein phosphatase</fullName>
        <ecNumber evidence="1">3.1.3.16</ecNumber>
    </recommendedName>
</protein>
<evidence type="ECO:0000313" key="4">
    <source>
        <dbReference type="Proteomes" id="UP001209878"/>
    </source>
</evidence>
<organism evidence="3 4">
    <name type="scientific">Ridgeia piscesae</name>
    <name type="common">Tubeworm</name>
    <dbReference type="NCBI Taxonomy" id="27915"/>
    <lineage>
        <taxon>Eukaryota</taxon>
        <taxon>Metazoa</taxon>
        <taxon>Spiralia</taxon>
        <taxon>Lophotrochozoa</taxon>
        <taxon>Annelida</taxon>
        <taxon>Polychaeta</taxon>
        <taxon>Sedentaria</taxon>
        <taxon>Canalipalpata</taxon>
        <taxon>Sabellida</taxon>
        <taxon>Siboglinidae</taxon>
        <taxon>Ridgeia</taxon>
    </lineage>
</organism>
<dbReference type="InterPro" id="IPR050341">
    <property type="entry name" value="PP1_catalytic_subunit"/>
</dbReference>
<dbReference type="Proteomes" id="UP001209878">
    <property type="component" value="Unassembled WGS sequence"/>
</dbReference>
<comment type="catalytic activity">
    <reaction evidence="1">
        <text>O-phospho-L-threonyl-[protein] + H2O = L-threonyl-[protein] + phosphate</text>
        <dbReference type="Rhea" id="RHEA:47004"/>
        <dbReference type="Rhea" id="RHEA-COMP:11060"/>
        <dbReference type="Rhea" id="RHEA-COMP:11605"/>
        <dbReference type="ChEBI" id="CHEBI:15377"/>
        <dbReference type="ChEBI" id="CHEBI:30013"/>
        <dbReference type="ChEBI" id="CHEBI:43474"/>
        <dbReference type="ChEBI" id="CHEBI:61977"/>
        <dbReference type="EC" id="3.1.3.16"/>
    </reaction>
</comment>
<evidence type="ECO:0000313" key="3">
    <source>
        <dbReference type="EMBL" id="KAK2177996.1"/>
    </source>
</evidence>
<evidence type="ECO:0000256" key="1">
    <source>
        <dbReference type="RuleBase" id="RU004273"/>
    </source>
</evidence>
<keyword evidence="1" id="KW-0378">Hydrolase</keyword>
<dbReference type="AlphaFoldDB" id="A0AAD9KV53"/>
<dbReference type="GO" id="GO:0005634">
    <property type="term" value="C:nucleus"/>
    <property type="evidence" value="ECO:0007669"/>
    <property type="project" value="TreeGrafter"/>
</dbReference>
<dbReference type="CDD" id="cd00144">
    <property type="entry name" value="MPP_PPP_family"/>
    <property type="match status" value="1"/>
</dbReference>
<evidence type="ECO:0000259" key="2">
    <source>
        <dbReference type="PROSITE" id="PS00125"/>
    </source>
</evidence>